<dbReference type="RefSeq" id="WP_114827927.1">
    <property type="nucleotide sequence ID" value="NZ_QQTO01000019.1"/>
</dbReference>
<dbReference type="Pfam" id="PF07331">
    <property type="entry name" value="TctB"/>
    <property type="match status" value="1"/>
</dbReference>
<evidence type="ECO:0000313" key="3">
    <source>
        <dbReference type="EMBL" id="RDJ29815.1"/>
    </source>
</evidence>
<dbReference type="EMBL" id="QQTP01000001">
    <property type="protein sequence ID" value="RDJ29815.1"/>
    <property type="molecule type" value="Genomic_DNA"/>
</dbReference>
<dbReference type="AlphaFoldDB" id="A0A370LE17"/>
<feature type="transmembrane region" description="Helical" evidence="1">
    <location>
        <begin position="80"/>
        <end position="108"/>
    </location>
</feature>
<organism evidence="3 4">
    <name type="scientific">Bosea caraganae</name>
    <dbReference type="NCBI Taxonomy" id="2763117"/>
    <lineage>
        <taxon>Bacteria</taxon>
        <taxon>Pseudomonadati</taxon>
        <taxon>Pseudomonadota</taxon>
        <taxon>Alphaproteobacteria</taxon>
        <taxon>Hyphomicrobiales</taxon>
        <taxon>Boseaceae</taxon>
        <taxon>Bosea</taxon>
    </lineage>
</organism>
<sequence>MLKVRSPNDVIGGLFLIAVAILALWLCASLRQGTTLEMGPGYVPRLLCAVQLVFGAIMLVQGVTTEGPPLERWVPRPILFVLASVTFFAATLEPLGLPVAVAGVVLISAAANRDTKPLQVAGMAAILAVFSVGVFVKGLGLAMPVWPSFWSL</sequence>
<reference evidence="4" key="1">
    <citation type="submission" date="2018-07" db="EMBL/GenBank/DDBJ databases">
        <authorList>
            <person name="Safronova V.I."/>
            <person name="Chirak E.R."/>
            <person name="Sazanova A.L."/>
        </authorList>
    </citation>
    <scope>NUCLEOTIDE SEQUENCE [LARGE SCALE GENOMIC DNA]</scope>
    <source>
        <strain evidence="4">RCAM04685</strain>
    </source>
</reference>
<keyword evidence="1" id="KW-0812">Transmembrane</keyword>
<comment type="caution">
    <text evidence="3">The sequence shown here is derived from an EMBL/GenBank/DDBJ whole genome shotgun (WGS) entry which is preliminary data.</text>
</comment>
<keyword evidence="4" id="KW-1185">Reference proteome</keyword>
<proteinExistence type="predicted"/>
<gene>
    <name evidence="3" type="ORF">DWE98_04620</name>
</gene>
<evidence type="ECO:0000256" key="1">
    <source>
        <dbReference type="SAM" id="Phobius"/>
    </source>
</evidence>
<accession>A0A370LE17</accession>
<keyword evidence="1" id="KW-1133">Transmembrane helix</keyword>
<dbReference type="Proteomes" id="UP000255207">
    <property type="component" value="Unassembled WGS sequence"/>
</dbReference>
<feature type="transmembrane region" description="Helical" evidence="1">
    <location>
        <begin position="42"/>
        <end position="60"/>
    </location>
</feature>
<evidence type="ECO:0000313" key="4">
    <source>
        <dbReference type="Proteomes" id="UP000255207"/>
    </source>
</evidence>
<protein>
    <submittedName>
        <fullName evidence="3">Tripartite tricarboxylate transporter TctB family protein</fullName>
    </submittedName>
</protein>
<keyword evidence="1" id="KW-0472">Membrane</keyword>
<evidence type="ECO:0000259" key="2">
    <source>
        <dbReference type="Pfam" id="PF07331"/>
    </source>
</evidence>
<feature type="domain" description="DUF1468" evidence="2">
    <location>
        <begin position="11"/>
        <end position="144"/>
    </location>
</feature>
<name>A0A370LE17_9HYPH</name>
<dbReference type="OrthoDB" id="5186924at2"/>
<dbReference type="InterPro" id="IPR009936">
    <property type="entry name" value="DUF1468"/>
</dbReference>
<feature type="transmembrane region" description="Helical" evidence="1">
    <location>
        <begin position="12"/>
        <end position="30"/>
    </location>
</feature>
<feature type="transmembrane region" description="Helical" evidence="1">
    <location>
        <begin position="120"/>
        <end position="146"/>
    </location>
</feature>